<dbReference type="PANTHER" id="PTHR21664:SF1">
    <property type="entry name" value="NUDC DOMAIN-CONTAINING PROTEIN 1"/>
    <property type="match status" value="1"/>
</dbReference>
<evidence type="ECO:0000256" key="4">
    <source>
        <dbReference type="ARBA" id="ARBA00022490"/>
    </source>
</evidence>
<name>A0A0F7SIK3_PHARH</name>
<dbReference type="CDD" id="cd06467">
    <property type="entry name" value="p23_NUDC_like"/>
    <property type="match status" value="1"/>
</dbReference>
<accession>A0A0F7SIK3</accession>
<dbReference type="SUPFAM" id="SSF49764">
    <property type="entry name" value="HSP20-like chaperones"/>
    <property type="match status" value="1"/>
</dbReference>
<dbReference type="PANTHER" id="PTHR21664">
    <property type="entry name" value="CHRONIC MYELOGENOUS LEUKEMIA TUMOR ANTIGEN 66"/>
    <property type="match status" value="1"/>
</dbReference>
<dbReference type="InterPro" id="IPR037895">
    <property type="entry name" value="NUDCD1"/>
</dbReference>
<keyword evidence="5" id="KW-0539">Nucleus</keyword>
<feature type="compositionally biased region" description="Low complexity" evidence="6">
    <location>
        <begin position="423"/>
        <end position="436"/>
    </location>
</feature>
<dbReference type="PROSITE" id="PS51203">
    <property type="entry name" value="CS"/>
    <property type="match status" value="1"/>
</dbReference>
<comment type="subcellular location">
    <subcellularLocation>
        <location evidence="2">Cytoplasm</location>
    </subcellularLocation>
    <subcellularLocation>
        <location evidence="1">Nucleus</location>
    </subcellularLocation>
</comment>
<dbReference type="GO" id="GO:0005634">
    <property type="term" value="C:nucleus"/>
    <property type="evidence" value="ECO:0007669"/>
    <property type="project" value="UniProtKB-SubCell"/>
</dbReference>
<protein>
    <recommendedName>
        <fullName evidence="3">NudC domain-containing protein 1</fullName>
    </recommendedName>
</protein>
<feature type="domain" description="CS" evidence="7">
    <location>
        <begin position="282"/>
        <end position="382"/>
    </location>
</feature>
<dbReference type="InterPro" id="IPR008978">
    <property type="entry name" value="HSP20-like_chaperone"/>
</dbReference>
<organism evidence="8">
    <name type="scientific">Phaffia rhodozyma</name>
    <name type="common">Yeast</name>
    <name type="synonym">Xanthophyllomyces dendrorhous</name>
    <dbReference type="NCBI Taxonomy" id="264483"/>
    <lineage>
        <taxon>Eukaryota</taxon>
        <taxon>Fungi</taxon>
        <taxon>Dikarya</taxon>
        <taxon>Basidiomycota</taxon>
        <taxon>Agaricomycotina</taxon>
        <taxon>Tremellomycetes</taxon>
        <taxon>Cystofilobasidiales</taxon>
        <taxon>Mrakiaceae</taxon>
        <taxon>Phaffia</taxon>
    </lineage>
</organism>
<feature type="compositionally biased region" description="Low complexity" evidence="6">
    <location>
        <begin position="260"/>
        <end position="276"/>
    </location>
</feature>
<dbReference type="InterPro" id="IPR007052">
    <property type="entry name" value="CS_dom"/>
</dbReference>
<dbReference type="AlphaFoldDB" id="A0A0F7SIK3"/>
<dbReference type="Pfam" id="PF04969">
    <property type="entry name" value="CS"/>
    <property type="match status" value="1"/>
</dbReference>
<evidence type="ECO:0000256" key="6">
    <source>
        <dbReference type="SAM" id="MobiDB-lite"/>
    </source>
</evidence>
<feature type="region of interest" description="Disordered" evidence="6">
    <location>
        <begin position="415"/>
        <end position="463"/>
    </location>
</feature>
<dbReference type="EMBL" id="LN483167">
    <property type="protein sequence ID" value="CDZ96777.1"/>
    <property type="molecule type" value="Genomic_DNA"/>
</dbReference>
<feature type="region of interest" description="Disordered" evidence="6">
    <location>
        <begin position="260"/>
        <end position="290"/>
    </location>
</feature>
<evidence type="ECO:0000313" key="8">
    <source>
        <dbReference type="EMBL" id="CDZ96777.1"/>
    </source>
</evidence>
<evidence type="ECO:0000256" key="2">
    <source>
        <dbReference type="ARBA" id="ARBA00004496"/>
    </source>
</evidence>
<dbReference type="Gene3D" id="2.60.40.790">
    <property type="match status" value="1"/>
</dbReference>
<evidence type="ECO:0000256" key="3">
    <source>
        <dbReference type="ARBA" id="ARBA00018915"/>
    </source>
</evidence>
<dbReference type="GO" id="GO:0005737">
    <property type="term" value="C:cytoplasm"/>
    <property type="evidence" value="ECO:0007669"/>
    <property type="project" value="UniProtKB-SubCell"/>
</dbReference>
<keyword evidence="4" id="KW-0963">Cytoplasm</keyword>
<reference evidence="8" key="1">
    <citation type="submission" date="2014-08" db="EMBL/GenBank/DDBJ databases">
        <authorList>
            <person name="Sharma Rahul"/>
            <person name="Thines Marco"/>
        </authorList>
    </citation>
    <scope>NUCLEOTIDE SEQUENCE</scope>
</reference>
<evidence type="ECO:0000256" key="5">
    <source>
        <dbReference type="ARBA" id="ARBA00023242"/>
    </source>
</evidence>
<sequence length="652" mass="71759">MSSRSFPHNKAFSNPKFESYKLSRSEFTSTSFAVPGASISQRGVQHGKTPLSVREIQSRIHHDHLAVGYGGWMCWVDETWNIWAMKIGETFEPVFSPVCSLPVPVENDGSQPSEYPSITSVSPTTYLASDGRGRLYPVHVTPSATSLSGTLGPSYELLDPSSRELRPFKVEWVAGDQKILISSAKRTKLDDDKGWSREAGFDIMLVNFDHDDSDEMETDSTSIKELNIMWELHGKDAPIYVSFKSEHFLIGSSEHYSNLHSPSSSSDDTLLGSTDSQPRSEDSQTSFSWTQTSNSITISVPLPQDTPKSHIHISISPKHLTISLNSSSSSMNVFPPLPGFDRRAWWDIVRPDESFWQWEPSEGLLTIELEKTNTQTRWPHLFLPNSTAGVGDMADVEETLSDETRSAIAANLAKFTGPGPSNEELPSELPGGLSSLLRDDMDLDDDEREDGSGEAAGEDGERGGVGKLVKWSFIGGREEKNDVLEATKEEVKVDKLIGAEHVIGSELEWVRTGFRRNDNQGEEILVKYSLDALLFKPPSDFNSPFTHLKTFPALSFVLSSKRETKYILHTPLVDHLSPAKVLAFTSPTTEGAQGDLFIYQEAEGQMTAPSGVFKMGGGEEGALVGVKAVKISGEDVLIGLCEQTIVLLRGVL</sequence>
<evidence type="ECO:0000256" key="1">
    <source>
        <dbReference type="ARBA" id="ARBA00004123"/>
    </source>
</evidence>
<evidence type="ECO:0000259" key="7">
    <source>
        <dbReference type="PROSITE" id="PS51203"/>
    </source>
</evidence>
<proteinExistence type="predicted"/>